<dbReference type="Proteomes" id="UP001445335">
    <property type="component" value="Unassembled WGS sequence"/>
</dbReference>
<protein>
    <recommendedName>
        <fullName evidence="1">CREG-like beta-barrel domain-containing protein</fullName>
    </recommendedName>
</protein>
<dbReference type="InterPro" id="IPR037119">
    <property type="entry name" value="Haem_oxidase_HugZ-like_sf"/>
</dbReference>
<sequence>MPRGPGTKTGTDSAWPARGVKNATVRFDLPPPAVAVRNLVEQAQLAHLCTVMSGMHHRRAGYPFGTLTDFASDGAGFPVFCLSPLAIHTRNIIEDPRCSLVVQLPGWTGLANARVTIFGDVFQLPPELQESAKEVFLQKQATKRERWVSGNFSFFRMHRISDIYFVGGFGTVQWVDVAEYASVKPDQIAMVEPHHTLKVLNEKFSEALRHKLSRPQLAADDAAFISIDRLGTDVRVRHGNEYSVERLSFDTHVHTVEEALVATDSLLQGASLRLRKR</sequence>
<comment type="caution">
    <text evidence="2">The sequence shown here is derived from an EMBL/GenBank/DDBJ whole genome shotgun (WGS) entry which is preliminary data.</text>
</comment>
<evidence type="ECO:0000259" key="1">
    <source>
        <dbReference type="Pfam" id="PF13883"/>
    </source>
</evidence>
<name>A0AAW1RPU6_9CHLO</name>
<dbReference type="Gene3D" id="3.20.180.10">
    <property type="entry name" value="PNP-oxidase-like"/>
    <property type="match status" value="1"/>
</dbReference>
<evidence type="ECO:0000313" key="3">
    <source>
        <dbReference type="Proteomes" id="UP001445335"/>
    </source>
</evidence>
<dbReference type="InterPro" id="IPR055343">
    <property type="entry name" value="CREG_beta-barrel"/>
</dbReference>
<dbReference type="PANTHER" id="PTHR13343:SF29">
    <property type="entry name" value="PYRIDOXAMINE 5'-PHOSPHATE OXIDASE FAMILY PROTEIN"/>
    <property type="match status" value="1"/>
</dbReference>
<feature type="domain" description="CREG-like beta-barrel" evidence="1">
    <location>
        <begin position="33"/>
        <end position="181"/>
    </location>
</feature>
<proteinExistence type="predicted"/>
<organism evidence="2 3">
    <name type="scientific">Elliptochloris bilobata</name>
    <dbReference type="NCBI Taxonomy" id="381761"/>
    <lineage>
        <taxon>Eukaryota</taxon>
        <taxon>Viridiplantae</taxon>
        <taxon>Chlorophyta</taxon>
        <taxon>core chlorophytes</taxon>
        <taxon>Trebouxiophyceae</taxon>
        <taxon>Trebouxiophyceae incertae sedis</taxon>
        <taxon>Elliptochloris clade</taxon>
        <taxon>Elliptochloris</taxon>
    </lineage>
</organism>
<evidence type="ECO:0000313" key="2">
    <source>
        <dbReference type="EMBL" id="KAK9835196.1"/>
    </source>
</evidence>
<dbReference type="Gene3D" id="2.30.110.10">
    <property type="entry name" value="Electron Transport, Fmn-binding Protein, Chain A"/>
    <property type="match status" value="1"/>
</dbReference>
<gene>
    <name evidence="2" type="ORF">WJX81_005094</name>
</gene>
<dbReference type="InterPro" id="IPR012349">
    <property type="entry name" value="Split_barrel_FMN-bd"/>
</dbReference>
<accession>A0AAW1RPU6</accession>
<dbReference type="GO" id="GO:0005737">
    <property type="term" value="C:cytoplasm"/>
    <property type="evidence" value="ECO:0007669"/>
    <property type="project" value="UniProtKB-ARBA"/>
</dbReference>
<dbReference type="SUPFAM" id="SSF50475">
    <property type="entry name" value="FMN-binding split barrel"/>
    <property type="match status" value="1"/>
</dbReference>
<dbReference type="EMBL" id="JALJOU010000029">
    <property type="protein sequence ID" value="KAK9835196.1"/>
    <property type="molecule type" value="Genomic_DNA"/>
</dbReference>
<reference evidence="2 3" key="1">
    <citation type="journal article" date="2024" name="Nat. Commun.">
        <title>Phylogenomics reveals the evolutionary origins of lichenization in chlorophyte algae.</title>
        <authorList>
            <person name="Puginier C."/>
            <person name="Libourel C."/>
            <person name="Otte J."/>
            <person name="Skaloud P."/>
            <person name="Haon M."/>
            <person name="Grisel S."/>
            <person name="Petersen M."/>
            <person name="Berrin J.G."/>
            <person name="Delaux P.M."/>
            <person name="Dal Grande F."/>
            <person name="Keller J."/>
        </authorList>
    </citation>
    <scope>NUCLEOTIDE SEQUENCE [LARGE SCALE GENOMIC DNA]</scope>
    <source>
        <strain evidence="2 3">SAG 245.80</strain>
    </source>
</reference>
<dbReference type="AlphaFoldDB" id="A0AAW1RPU6"/>
<dbReference type="Pfam" id="PF13883">
    <property type="entry name" value="CREG_beta-barrel"/>
    <property type="match status" value="1"/>
</dbReference>
<dbReference type="PANTHER" id="PTHR13343">
    <property type="entry name" value="CREG1 PROTEIN"/>
    <property type="match status" value="1"/>
</dbReference>
<keyword evidence="3" id="KW-1185">Reference proteome</keyword>